<evidence type="ECO:0000256" key="2">
    <source>
        <dbReference type="ARBA" id="ARBA00022679"/>
    </source>
</evidence>
<dbReference type="SUPFAM" id="SSF52540">
    <property type="entry name" value="P-loop containing nucleoside triphosphate hydrolases"/>
    <property type="match status" value="1"/>
</dbReference>
<protein>
    <recommendedName>
        <fullName evidence="4">Sulfotransferase domain-containing protein</fullName>
    </recommendedName>
</protein>
<reference evidence="5 6" key="1">
    <citation type="submission" date="2024-02" db="EMBL/GenBank/DDBJ databases">
        <title>Chromosome-scale genome assembly of the rough periwinkle Littorina saxatilis.</title>
        <authorList>
            <person name="De Jode A."/>
            <person name="Faria R."/>
            <person name="Formenti G."/>
            <person name="Sims Y."/>
            <person name="Smith T.P."/>
            <person name="Tracey A."/>
            <person name="Wood J.M.D."/>
            <person name="Zagrodzka Z.B."/>
            <person name="Johannesson K."/>
            <person name="Butlin R.K."/>
            <person name="Leder E.H."/>
        </authorList>
    </citation>
    <scope>NUCLEOTIDE SEQUENCE [LARGE SCALE GENOMIC DNA]</scope>
    <source>
        <strain evidence="5">Snail1</strain>
        <tissue evidence="5">Muscle</tissue>
    </source>
</reference>
<dbReference type="Pfam" id="PF00685">
    <property type="entry name" value="Sulfotransfer_1"/>
    <property type="match status" value="1"/>
</dbReference>
<comment type="similarity">
    <text evidence="1">Belongs to the sulfotransferase 1 family.</text>
</comment>
<dbReference type="Gene3D" id="3.40.50.300">
    <property type="entry name" value="P-loop containing nucleotide triphosphate hydrolases"/>
    <property type="match status" value="1"/>
</dbReference>
<keyword evidence="6" id="KW-1185">Reference proteome</keyword>
<dbReference type="Proteomes" id="UP001374579">
    <property type="component" value="Unassembled WGS sequence"/>
</dbReference>
<feature type="domain" description="Sulfotransferase" evidence="4">
    <location>
        <begin position="108"/>
        <end position="351"/>
    </location>
</feature>
<evidence type="ECO:0000256" key="3">
    <source>
        <dbReference type="SAM" id="MobiDB-lite"/>
    </source>
</evidence>
<name>A0AAN9AKF9_9CAEN</name>
<dbReference type="EMBL" id="JBAMIC010004070">
    <property type="protein sequence ID" value="KAK7088603.1"/>
    <property type="molecule type" value="Genomic_DNA"/>
</dbReference>
<sequence>MSGQPQQSIIVKCQEEKHNLTQQQTAQLNSSEKNRNIRADEAKGTENPLAREISSVSTGNGESGSVKDPTTVGRKVVTVNGDTFFEFRVSVSSEEHLHNLRHMAMRHDDVIIAAYPKSGTHWLCEVVHMLTSGKTEYETRSKEHFMLEFTDVERFETMPSPRLINSHMHLRHLSKEIETKGVRVLHVLRNPKDIAVSYYHHATQRKAYQDQGFLHFAETFLAGGDLPGSFEDYFAYLPEMEKWQKEHPQVPVMNLYFEDMKRNPGDTVIQLATFLSLEVSQSLCADIAEACSFSKLKKADENKDHPLKNVFIGDAPKFYRRGEVGDWRNHFTVALSERFDAVMTEKLKDCGYVSKMKYTL</sequence>
<evidence type="ECO:0000259" key="4">
    <source>
        <dbReference type="Pfam" id="PF00685"/>
    </source>
</evidence>
<organism evidence="5 6">
    <name type="scientific">Littorina saxatilis</name>
    <dbReference type="NCBI Taxonomy" id="31220"/>
    <lineage>
        <taxon>Eukaryota</taxon>
        <taxon>Metazoa</taxon>
        <taxon>Spiralia</taxon>
        <taxon>Lophotrochozoa</taxon>
        <taxon>Mollusca</taxon>
        <taxon>Gastropoda</taxon>
        <taxon>Caenogastropoda</taxon>
        <taxon>Littorinimorpha</taxon>
        <taxon>Littorinoidea</taxon>
        <taxon>Littorinidae</taxon>
        <taxon>Littorina</taxon>
    </lineage>
</organism>
<evidence type="ECO:0000256" key="1">
    <source>
        <dbReference type="ARBA" id="ARBA00005771"/>
    </source>
</evidence>
<dbReference type="GO" id="GO:0008146">
    <property type="term" value="F:sulfotransferase activity"/>
    <property type="evidence" value="ECO:0007669"/>
    <property type="project" value="InterPro"/>
</dbReference>
<accession>A0AAN9AKF9</accession>
<proteinExistence type="inferred from homology"/>
<dbReference type="AlphaFoldDB" id="A0AAN9AKF9"/>
<feature type="compositionally biased region" description="Basic and acidic residues" evidence="3">
    <location>
        <begin position="32"/>
        <end position="44"/>
    </location>
</feature>
<dbReference type="InterPro" id="IPR027417">
    <property type="entry name" value="P-loop_NTPase"/>
</dbReference>
<dbReference type="PANTHER" id="PTHR11783">
    <property type="entry name" value="SULFOTRANSFERASE SULT"/>
    <property type="match status" value="1"/>
</dbReference>
<evidence type="ECO:0000313" key="6">
    <source>
        <dbReference type="Proteomes" id="UP001374579"/>
    </source>
</evidence>
<feature type="compositionally biased region" description="Polar residues" evidence="3">
    <location>
        <begin position="20"/>
        <end position="31"/>
    </location>
</feature>
<evidence type="ECO:0000313" key="5">
    <source>
        <dbReference type="EMBL" id="KAK7088603.1"/>
    </source>
</evidence>
<dbReference type="InterPro" id="IPR000863">
    <property type="entry name" value="Sulfotransferase_dom"/>
</dbReference>
<gene>
    <name evidence="5" type="ORF">V1264_022508</name>
</gene>
<comment type="caution">
    <text evidence="5">The sequence shown here is derived from an EMBL/GenBank/DDBJ whole genome shotgun (WGS) entry which is preliminary data.</text>
</comment>
<feature type="region of interest" description="Disordered" evidence="3">
    <location>
        <begin position="1"/>
        <end position="70"/>
    </location>
</feature>
<keyword evidence="2" id="KW-0808">Transferase</keyword>